<feature type="domain" description="HTH merR-type" evidence="2">
    <location>
        <begin position="1"/>
        <end position="70"/>
    </location>
</feature>
<evidence type="ECO:0000259" key="2">
    <source>
        <dbReference type="PROSITE" id="PS50937"/>
    </source>
</evidence>
<dbReference type="Gene3D" id="1.10.1660.10">
    <property type="match status" value="1"/>
</dbReference>
<reference evidence="3" key="1">
    <citation type="submission" date="2021-01" db="EMBL/GenBank/DDBJ databases">
        <title>Whole genome shotgun sequence of Actinoplanes siamensis NBRC 109076.</title>
        <authorList>
            <person name="Komaki H."/>
            <person name="Tamura T."/>
        </authorList>
    </citation>
    <scope>NUCLEOTIDE SEQUENCE</scope>
    <source>
        <strain evidence="3">NBRC 109076</strain>
    </source>
</reference>
<dbReference type="Pfam" id="PF13411">
    <property type="entry name" value="MerR_1"/>
    <property type="match status" value="1"/>
</dbReference>
<evidence type="ECO:0000313" key="3">
    <source>
        <dbReference type="EMBL" id="GIF07015.1"/>
    </source>
</evidence>
<dbReference type="PRINTS" id="PR00040">
    <property type="entry name" value="HTHMERR"/>
</dbReference>
<organism evidence="3 4">
    <name type="scientific">Actinoplanes siamensis</name>
    <dbReference type="NCBI Taxonomy" id="1223317"/>
    <lineage>
        <taxon>Bacteria</taxon>
        <taxon>Bacillati</taxon>
        <taxon>Actinomycetota</taxon>
        <taxon>Actinomycetes</taxon>
        <taxon>Micromonosporales</taxon>
        <taxon>Micromonosporaceae</taxon>
        <taxon>Actinoplanes</taxon>
    </lineage>
</organism>
<dbReference type="RefSeq" id="WP_203682438.1">
    <property type="nucleotide sequence ID" value="NZ_BOMW01000044.1"/>
</dbReference>
<dbReference type="AlphaFoldDB" id="A0A919TMF7"/>
<comment type="caution">
    <text evidence="3">The sequence shown here is derived from an EMBL/GenBank/DDBJ whole genome shotgun (WGS) entry which is preliminary data.</text>
</comment>
<evidence type="ECO:0000313" key="4">
    <source>
        <dbReference type="Proteomes" id="UP000629619"/>
    </source>
</evidence>
<dbReference type="EMBL" id="BOMW01000044">
    <property type="protein sequence ID" value="GIF07015.1"/>
    <property type="molecule type" value="Genomic_DNA"/>
</dbReference>
<evidence type="ECO:0000256" key="1">
    <source>
        <dbReference type="ARBA" id="ARBA00023125"/>
    </source>
</evidence>
<proteinExistence type="predicted"/>
<dbReference type="GO" id="GO:0003700">
    <property type="term" value="F:DNA-binding transcription factor activity"/>
    <property type="evidence" value="ECO:0007669"/>
    <property type="project" value="InterPro"/>
</dbReference>
<keyword evidence="1" id="KW-0238">DNA-binding</keyword>
<name>A0A919TMF7_9ACTN</name>
<protein>
    <submittedName>
        <fullName evidence="3">Transcriptional regulator</fullName>
    </submittedName>
</protein>
<sequence length="210" mass="23369">MRISELARRADVPVPTIKFYLREGLLPPGTRTARNQALYDESHYQRLRMIRILTTVGDLDIGTVRGLLPLIDDPGIPLPQVYAEVDRVQSATAQQPVELEGIDSARADIHALTERLGWHEAATRSGRESLARVLTALRLLGFEVDIEFLLPFARAAETVVHAEVDLIHADDPAIKGPAIARSILFDVLISLMLRTARQDRVTKRFRPPGA</sequence>
<dbReference type="GO" id="GO:0003677">
    <property type="term" value="F:DNA binding"/>
    <property type="evidence" value="ECO:0007669"/>
    <property type="project" value="UniProtKB-KW"/>
</dbReference>
<dbReference type="InterPro" id="IPR009061">
    <property type="entry name" value="DNA-bd_dom_put_sf"/>
</dbReference>
<dbReference type="PANTHER" id="PTHR30204:SF98">
    <property type="entry name" value="HTH-TYPE TRANSCRIPTIONAL REGULATOR ADHR"/>
    <property type="match status" value="1"/>
</dbReference>
<dbReference type="SUPFAM" id="SSF46955">
    <property type="entry name" value="Putative DNA-binding domain"/>
    <property type="match status" value="1"/>
</dbReference>
<dbReference type="PROSITE" id="PS50937">
    <property type="entry name" value="HTH_MERR_2"/>
    <property type="match status" value="1"/>
</dbReference>
<keyword evidence="4" id="KW-1185">Reference proteome</keyword>
<gene>
    <name evidence="3" type="ORF">Asi03nite_45530</name>
</gene>
<dbReference type="SMART" id="SM00422">
    <property type="entry name" value="HTH_MERR"/>
    <property type="match status" value="1"/>
</dbReference>
<dbReference type="InterPro" id="IPR047057">
    <property type="entry name" value="MerR_fam"/>
</dbReference>
<dbReference type="PANTHER" id="PTHR30204">
    <property type="entry name" value="REDOX-CYCLING DRUG-SENSING TRANSCRIPTIONAL ACTIVATOR SOXR"/>
    <property type="match status" value="1"/>
</dbReference>
<dbReference type="InterPro" id="IPR000551">
    <property type="entry name" value="MerR-type_HTH_dom"/>
</dbReference>
<dbReference type="Proteomes" id="UP000629619">
    <property type="component" value="Unassembled WGS sequence"/>
</dbReference>
<accession>A0A919TMF7</accession>